<protein>
    <recommendedName>
        <fullName evidence="4">Transmembrane protein</fullName>
    </recommendedName>
</protein>
<dbReference type="AlphaFoldDB" id="A0AAD9KP19"/>
<organism evidence="2 3">
    <name type="scientific">Ridgeia piscesae</name>
    <name type="common">Tubeworm</name>
    <dbReference type="NCBI Taxonomy" id="27915"/>
    <lineage>
        <taxon>Eukaryota</taxon>
        <taxon>Metazoa</taxon>
        <taxon>Spiralia</taxon>
        <taxon>Lophotrochozoa</taxon>
        <taxon>Annelida</taxon>
        <taxon>Polychaeta</taxon>
        <taxon>Sedentaria</taxon>
        <taxon>Canalipalpata</taxon>
        <taxon>Sabellida</taxon>
        <taxon>Siboglinidae</taxon>
        <taxon>Ridgeia</taxon>
    </lineage>
</organism>
<sequence>MFTGFMSSGVHVYVFFSNEALVGRGDSRVTATVSPSGSDVVTVRVFCCPWVTLKTLSTVMLGLALAAAVALFSFFELVANVAAAASSLPVTARSKRHSLFSPHVFNAAVR</sequence>
<name>A0AAD9KP19_RIDPI</name>
<evidence type="ECO:0000313" key="2">
    <source>
        <dbReference type="EMBL" id="KAK2175053.1"/>
    </source>
</evidence>
<evidence type="ECO:0008006" key="4">
    <source>
        <dbReference type="Google" id="ProtNLM"/>
    </source>
</evidence>
<gene>
    <name evidence="2" type="ORF">NP493_751g00012</name>
</gene>
<feature type="transmembrane region" description="Helical" evidence="1">
    <location>
        <begin position="59"/>
        <end position="85"/>
    </location>
</feature>
<dbReference type="EMBL" id="JAODUO010000754">
    <property type="protein sequence ID" value="KAK2175053.1"/>
    <property type="molecule type" value="Genomic_DNA"/>
</dbReference>
<keyword evidence="1" id="KW-1133">Transmembrane helix</keyword>
<proteinExistence type="predicted"/>
<keyword evidence="3" id="KW-1185">Reference proteome</keyword>
<dbReference type="Proteomes" id="UP001209878">
    <property type="component" value="Unassembled WGS sequence"/>
</dbReference>
<reference evidence="2" key="1">
    <citation type="journal article" date="2023" name="Mol. Biol. Evol.">
        <title>Third-Generation Sequencing Reveals the Adaptive Role of the Epigenome in Three Deep-Sea Polychaetes.</title>
        <authorList>
            <person name="Perez M."/>
            <person name="Aroh O."/>
            <person name="Sun Y."/>
            <person name="Lan Y."/>
            <person name="Juniper S.K."/>
            <person name="Young C.R."/>
            <person name="Angers B."/>
            <person name="Qian P.Y."/>
        </authorList>
    </citation>
    <scope>NUCLEOTIDE SEQUENCE</scope>
    <source>
        <strain evidence="2">R07B-5</strain>
    </source>
</reference>
<accession>A0AAD9KP19</accession>
<keyword evidence="1" id="KW-0472">Membrane</keyword>
<evidence type="ECO:0000256" key="1">
    <source>
        <dbReference type="SAM" id="Phobius"/>
    </source>
</evidence>
<evidence type="ECO:0000313" key="3">
    <source>
        <dbReference type="Proteomes" id="UP001209878"/>
    </source>
</evidence>
<keyword evidence="1" id="KW-0812">Transmembrane</keyword>
<comment type="caution">
    <text evidence="2">The sequence shown here is derived from an EMBL/GenBank/DDBJ whole genome shotgun (WGS) entry which is preliminary data.</text>
</comment>